<keyword evidence="3" id="KW-0805">Transcription regulation</keyword>
<dbReference type="SUPFAM" id="SSF53383">
    <property type="entry name" value="PLP-dependent transferases"/>
    <property type="match status" value="1"/>
</dbReference>
<name>A0A4V2P8Y4_9GAMM</name>
<evidence type="ECO:0000256" key="5">
    <source>
        <dbReference type="ARBA" id="ARBA00023163"/>
    </source>
</evidence>
<dbReference type="InterPro" id="IPR004839">
    <property type="entry name" value="Aminotransferase_I/II_large"/>
</dbReference>
<dbReference type="CDD" id="cd07377">
    <property type="entry name" value="WHTH_GntR"/>
    <property type="match status" value="1"/>
</dbReference>
<evidence type="ECO:0000256" key="1">
    <source>
        <dbReference type="ARBA" id="ARBA00005384"/>
    </source>
</evidence>
<feature type="compositionally biased region" description="Polar residues" evidence="6">
    <location>
        <begin position="73"/>
        <end position="89"/>
    </location>
</feature>
<keyword evidence="9" id="KW-1185">Reference proteome</keyword>
<dbReference type="AlphaFoldDB" id="A0A4V2P8Y4"/>
<dbReference type="InterPro" id="IPR036390">
    <property type="entry name" value="WH_DNA-bd_sf"/>
</dbReference>
<evidence type="ECO:0000256" key="6">
    <source>
        <dbReference type="SAM" id="MobiDB-lite"/>
    </source>
</evidence>
<dbReference type="EMBL" id="SMFQ01000003">
    <property type="protein sequence ID" value="TCJ87515.1"/>
    <property type="molecule type" value="Genomic_DNA"/>
</dbReference>
<dbReference type="Gene3D" id="3.40.640.10">
    <property type="entry name" value="Type I PLP-dependent aspartate aminotransferase-like (Major domain)"/>
    <property type="match status" value="1"/>
</dbReference>
<dbReference type="SMART" id="SM00345">
    <property type="entry name" value="HTH_GNTR"/>
    <property type="match status" value="1"/>
</dbReference>
<dbReference type="InterPro" id="IPR015424">
    <property type="entry name" value="PyrdxlP-dep_Trfase"/>
</dbReference>
<dbReference type="Gene3D" id="1.10.10.10">
    <property type="entry name" value="Winged helix-like DNA-binding domain superfamily/Winged helix DNA-binding domain"/>
    <property type="match status" value="1"/>
</dbReference>
<dbReference type="Proteomes" id="UP000294887">
    <property type="component" value="Unassembled WGS sequence"/>
</dbReference>
<dbReference type="Pfam" id="PF00155">
    <property type="entry name" value="Aminotran_1_2"/>
    <property type="match status" value="1"/>
</dbReference>
<evidence type="ECO:0000256" key="2">
    <source>
        <dbReference type="ARBA" id="ARBA00022898"/>
    </source>
</evidence>
<sequence length="476" mass="53130">MKYKDIAEQIIVDIQRHKLTPGQRLPSLRQLTKQMGVSMTTALNSYHNLEQRGWVVAHPKSGFFVSKPVSQGDIPTQPQFKSSSRQVSKNLEPGEYHRSNSTSGPFGITHLCPSNVPLLSLQRSIKRSVQRNDSLLHAYSDPQGIYELRQALVDHFGVNGFTMTPEDIFISGGCMDAIRVALLATTKPGDAVAISSPCFNGLLKLLSSMSRLVVEIPSHSDGVDLQQLEQKFKNKEIQAALFSSSYMNPHGISLSIEQKQSLAQMANKYRIPIIEDDVYSELGYEHTFPLPIKYWDTDGYVLWCSSVSKSLANGLRIGWCSAGRYLESCVEMNATERFCQNGLLQASLADFMNSGQYRKHLQNIRKIIFANACAFRDLLLHHLPKGSAVSAPSGGLALWIQVPDLQDVKLKAFADEANIEIRLGSQFTTRKLYHDYFRLNLGWGLSEMHDSKRTIEQALIELSTGVHKALGKSKIS</sequence>
<dbReference type="GO" id="GO:0003700">
    <property type="term" value="F:DNA-binding transcription factor activity"/>
    <property type="evidence" value="ECO:0007669"/>
    <property type="project" value="InterPro"/>
</dbReference>
<dbReference type="InterPro" id="IPR051446">
    <property type="entry name" value="HTH_trans_reg/aminotransferase"/>
</dbReference>
<organism evidence="8 9">
    <name type="scientific">Cocleimonas flava</name>
    <dbReference type="NCBI Taxonomy" id="634765"/>
    <lineage>
        <taxon>Bacteria</taxon>
        <taxon>Pseudomonadati</taxon>
        <taxon>Pseudomonadota</taxon>
        <taxon>Gammaproteobacteria</taxon>
        <taxon>Thiotrichales</taxon>
        <taxon>Thiotrichaceae</taxon>
        <taxon>Cocleimonas</taxon>
    </lineage>
</organism>
<proteinExistence type="inferred from homology"/>
<keyword evidence="5" id="KW-0804">Transcription</keyword>
<evidence type="ECO:0000256" key="4">
    <source>
        <dbReference type="ARBA" id="ARBA00023125"/>
    </source>
</evidence>
<dbReference type="Pfam" id="PF00392">
    <property type="entry name" value="GntR"/>
    <property type="match status" value="1"/>
</dbReference>
<dbReference type="PROSITE" id="PS50949">
    <property type="entry name" value="HTH_GNTR"/>
    <property type="match status" value="1"/>
</dbReference>
<dbReference type="GO" id="GO:0030170">
    <property type="term" value="F:pyridoxal phosphate binding"/>
    <property type="evidence" value="ECO:0007669"/>
    <property type="project" value="InterPro"/>
</dbReference>
<dbReference type="GO" id="GO:0003677">
    <property type="term" value="F:DNA binding"/>
    <property type="evidence" value="ECO:0007669"/>
    <property type="project" value="UniProtKB-KW"/>
</dbReference>
<accession>A0A4V2P8Y4</accession>
<dbReference type="PANTHER" id="PTHR46577">
    <property type="entry name" value="HTH-TYPE TRANSCRIPTIONAL REGULATORY PROTEIN GABR"/>
    <property type="match status" value="1"/>
</dbReference>
<gene>
    <name evidence="8" type="ORF">EV695_2025</name>
</gene>
<dbReference type="SUPFAM" id="SSF46785">
    <property type="entry name" value="Winged helix' DNA-binding domain"/>
    <property type="match status" value="1"/>
</dbReference>
<feature type="domain" description="HTH gntR-type" evidence="7">
    <location>
        <begin position="1"/>
        <end position="68"/>
    </location>
</feature>
<dbReference type="InterPro" id="IPR000524">
    <property type="entry name" value="Tscrpt_reg_HTH_GntR"/>
</dbReference>
<comment type="caution">
    <text evidence="8">The sequence shown here is derived from an EMBL/GenBank/DDBJ whole genome shotgun (WGS) entry which is preliminary data.</text>
</comment>
<comment type="similarity">
    <text evidence="1">In the C-terminal section; belongs to the class-I pyridoxal-phosphate-dependent aminotransferase family.</text>
</comment>
<evidence type="ECO:0000256" key="3">
    <source>
        <dbReference type="ARBA" id="ARBA00023015"/>
    </source>
</evidence>
<dbReference type="RefSeq" id="WP_131905784.1">
    <property type="nucleotide sequence ID" value="NZ_BAAAFU010000004.1"/>
</dbReference>
<dbReference type="InterPro" id="IPR036388">
    <property type="entry name" value="WH-like_DNA-bd_sf"/>
</dbReference>
<dbReference type="OrthoDB" id="9803354at2"/>
<dbReference type="InterPro" id="IPR015421">
    <property type="entry name" value="PyrdxlP-dep_Trfase_major"/>
</dbReference>
<dbReference type="CDD" id="cd00609">
    <property type="entry name" value="AAT_like"/>
    <property type="match status" value="1"/>
</dbReference>
<keyword evidence="2" id="KW-0663">Pyridoxal phosphate</keyword>
<dbReference type="PANTHER" id="PTHR46577:SF2">
    <property type="entry name" value="TRANSCRIPTIONAL REGULATORY PROTEIN"/>
    <property type="match status" value="1"/>
</dbReference>
<protein>
    <submittedName>
        <fullName evidence="8">GntR family transcriptional regulator</fullName>
    </submittedName>
</protein>
<reference evidence="8 9" key="1">
    <citation type="submission" date="2019-03" db="EMBL/GenBank/DDBJ databases">
        <title>Genomic Encyclopedia of Type Strains, Phase IV (KMG-IV): sequencing the most valuable type-strain genomes for metagenomic binning, comparative biology and taxonomic classification.</title>
        <authorList>
            <person name="Goeker M."/>
        </authorList>
    </citation>
    <scope>NUCLEOTIDE SEQUENCE [LARGE SCALE GENOMIC DNA]</scope>
    <source>
        <strain evidence="8 9">DSM 24830</strain>
    </source>
</reference>
<evidence type="ECO:0000313" key="8">
    <source>
        <dbReference type="EMBL" id="TCJ87515.1"/>
    </source>
</evidence>
<evidence type="ECO:0000259" key="7">
    <source>
        <dbReference type="PROSITE" id="PS50949"/>
    </source>
</evidence>
<evidence type="ECO:0000313" key="9">
    <source>
        <dbReference type="Proteomes" id="UP000294887"/>
    </source>
</evidence>
<keyword evidence="4" id="KW-0238">DNA-binding</keyword>
<feature type="region of interest" description="Disordered" evidence="6">
    <location>
        <begin position="72"/>
        <end position="102"/>
    </location>
</feature>